<reference evidence="9 10" key="2">
    <citation type="submission" date="2021-03" db="EMBL/GenBank/DDBJ databases">
        <title>Human Oral Microbial Genomes.</title>
        <authorList>
            <person name="Johnston C.D."/>
            <person name="Chen T."/>
            <person name="Dewhirst F.E."/>
        </authorList>
    </citation>
    <scope>NUCLEOTIDE SEQUENCE [LARGE SCALE GENOMIC DNA]</scope>
    <source>
        <strain evidence="9 10">CCUG 66490</strain>
    </source>
</reference>
<evidence type="ECO:0000256" key="2">
    <source>
        <dbReference type="ARBA" id="ARBA00022525"/>
    </source>
</evidence>
<feature type="compositionally biased region" description="Low complexity" evidence="5">
    <location>
        <begin position="40"/>
        <end position="90"/>
    </location>
</feature>
<evidence type="ECO:0000313" key="9">
    <source>
        <dbReference type="EMBL" id="QUB38309.1"/>
    </source>
</evidence>
<feature type="domain" description="Gram-positive cocci surface proteins LPxTG" evidence="7">
    <location>
        <begin position="548"/>
        <end position="583"/>
    </location>
</feature>
<dbReference type="PANTHER" id="PTHR36721:SF1">
    <property type="entry name" value="OS04G0446401 PROTEIN"/>
    <property type="match status" value="1"/>
</dbReference>
<accession>A0A9X0WNW0</accession>
<evidence type="ECO:0000313" key="8">
    <source>
        <dbReference type="EMBL" id="MBK4780255.1"/>
    </source>
</evidence>
<keyword evidence="2" id="KW-0964">Secreted</keyword>
<keyword evidence="3 6" id="KW-0732">Signal</keyword>
<keyword evidence="10" id="KW-1185">Reference proteome</keyword>
<dbReference type="InterPro" id="IPR019931">
    <property type="entry name" value="LPXTG_anchor"/>
</dbReference>
<keyword evidence="4" id="KW-0572">Peptidoglycan-anchor</keyword>
<evidence type="ECO:0000313" key="10">
    <source>
        <dbReference type="Proteomes" id="UP000676511"/>
    </source>
</evidence>
<evidence type="ECO:0000256" key="5">
    <source>
        <dbReference type="SAM" id="MobiDB-lite"/>
    </source>
</evidence>
<evidence type="ECO:0000256" key="3">
    <source>
        <dbReference type="ARBA" id="ARBA00022729"/>
    </source>
</evidence>
<dbReference type="Proteomes" id="UP000676511">
    <property type="component" value="Chromosome"/>
</dbReference>
<evidence type="ECO:0000313" key="11">
    <source>
        <dbReference type="Proteomes" id="UP001138780"/>
    </source>
</evidence>
<evidence type="ECO:0000256" key="4">
    <source>
        <dbReference type="ARBA" id="ARBA00023088"/>
    </source>
</evidence>
<dbReference type="Pfam" id="PF00746">
    <property type="entry name" value="Gram_pos_anchor"/>
    <property type="match status" value="1"/>
</dbReference>
<dbReference type="NCBIfam" id="TIGR01167">
    <property type="entry name" value="LPXTG_anchor"/>
    <property type="match status" value="1"/>
</dbReference>
<feature type="region of interest" description="Disordered" evidence="5">
    <location>
        <begin position="28"/>
        <end position="113"/>
    </location>
</feature>
<dbReference type="PROSITE" id="PS50847">
    <property type="entry name" value="GRAM_POS_ANCHORING"/>
    <property type="match status" value="1"/>
</dbReference>
<evidence type="ECO:0000256" key="6">
    <source>
        <dbReference type="SAM" id="SignalP"/>
    </source>
</evidence>
<feature type="chain" id="PRO_5040822680" evidence="6">
    <location>
        <begin position="20"/>
        <end position="583"/>
    </location>
</feature>
<dbReference type="Proteomes" id="UP001138780">
    <property type="component" value="Unassembled WGS sequence"/>
</dbReference>
<reference evidence="8" key="1">
    <citation type="submission" date="2016-12" db="EMBL/GenBank/DDBJ databases">
        <title>Draft genome of Streptococcus lactarius CCUG 66490T type strain.</title>
        <authorList>
            <person name="Salva-Serra F."/>
            <person name="Engstrom-Jakobsson H."/>
            <person name="Thorell K."/>
            <person name="Gomila M."/>
            <person name="Gonzales-Siles L."/>
            <person name="Busquets A."/>
            <person name="Jaen-Luchoro D."/>
            <person name="Karlsson R."/>
            <person name="Kristiansson E."/>
            <person name="Moore E."/>
        </authorList>
    </citation>
    <scope>NUCLEOTIDE SEQUENCE</scope>
    <source>
        <strain evidence="8">CCUG 66490</strain>
    </source>
</reference>
<dbReference type="EMBL" id="CP072329">
    <property type="protein sequence ID" value="QUB38309.1"/>
    <property type="molecule type" value="Genomic_DNA"/>
</dbReference>
<dbReference type="RefSeq" id="WP_200773192.1">
    <property type="nucleotide sequence ID" value="NZ_CP072329.1"/>
</dbReference>
<evidence type="ECO:0000259" key="7">
    <source>
        <dbReference type="PROSITE" id="PS50847"/>
    </source>
</evidence>
<feature type="signal peptide" evidence="6">
    <location>
        <begin position="1"/>
        <end position="19"/>
    </location>
</feature>
<dbReference type="EMBL" id="MRXX01000012">
    <property type="protein sequence ID" value="MBK4780255.1"/>
    <property type="molecule type" value="Genomic_DNA"/>
</dbReference>
<feature type="compositionally biased region" description="Pro residues" evidence="5">
    <location>
        <begin position="489"/>
        <end position="525"/>
    </location>
</feature>
<feature type="compositionally biased region" description="Polar residues" evidence="5">
    <location>
        <begin position="548"/>
        <end position="558"/>
    </location>
</feature>
<name>A0A9X0WNW0_9STRE</name>
<sequence length="583" mass="62812">MKKLTKLGLVSFSIFVLNAYSQTVVKADENGGTDTPVALASSTDQTNSSSSSTSSANAQQNENSTVASNATPTTEEATSTSSTVNSSVSENGRESDTRAVAPKNGNIIDEGGYVNVEGQPAHYSEDGKSVVYNYTVAYKAMHSSDHGQSVSDLEIRFPNIPNAKVDFTLVGTRDEKENPVSVNVPMKKINYDDENRPAPTVIPRAEELAAGKTPLVVGYEGIPGLVGIEFDKVTTYTIYTLFAKSQAVRVSIAIPLEEAKKIKYFPLDARMDWKSSQEGGGSYEEGSQSLQEYHNHVVGFLGSDGNPSYGGLENPALIDDSYVQNGHLIKSVANPSTYITPNNGDWTTIPHDTNINPETFFNYVKIFTLHRNPNISYYASEFEDMADQDVSALNYGDVVVDYVVKGTNQSLKPTYTDTPKTSIYGSDGKLVTYNIGEDINERPSSITVDGQKYNLVGVSSTSAPETGQLKEGTTHVVYEYEKEPDPEPTPDPKPTPTPAPTPSPDPTPNPEPTPDPKPTPNPEPASKPVQPEKIQSSEQKSAPEKAQLPNTGTSDSPSAMNLLAILAGILGLSLFKKSKKSES</sequence>
<gene>
    <name evidence="8" type="ORF">BTU61_08660</name>
    <name evidence="9" type="ORF">J4854_07100</name>
</gene>
<keyword evidence="1" id="KW-0134">Cell wall</keyword>
<evidence type="ECO:0000256" key="1">
    <source>
        <dbReference type="ARBA" id="ARBA00022512"/>
    </source>
</evidence>
<organism evidence="8 11">
    <name type="scientific">Streptococcus lactarius</name>
    <dbReference type="NCBI Taxonomy" id="684066"/>
    <lineage>
        <taxon>Bacteria</taxon>
        <taxon>Bacillati</taxon>
        <taxon>Bacillota</taxon>
        <taxon>Bacilli</taxon>
        <taxon>Lactobacillales</taxon>
        <taxon>Streptococcaceae</taxon>
        <taxon>Streptococcus</taxon>
    </lineage>
</organism>
<proteinExistence type="predicted"/>
<feature type="region of interest" description="Disordered" evidence="5">
    <location>
        <begin position="481"/>
        <end position="558"/>
    </location>
</feature>
<dbReference type="AlphaFoldDB" id="A0A9X0WNW0"/>
<dbReference type="PANTHER" id="PTHR36721">
    <property type="entry name" value="PROLINE-RICH FAMILY PROTEIN"/>
    <property type="match status" value="1"/>
</dbReference>
<protein>
    <submittedName>
        <fullName evidence="9">LPXTG cell wall anchor domain-containing protein</fullName>
    </submittedName>
    <submittedName>
        <fullName evidence="8">Peptidase</fullName>
    </submittedName>
</protein>